<evidence type="ECO:0008006" key="3">
    <source>
        <dbReference type="Google" id="ProtNLM"/>
    </source>
</evidence>
<name>A0A4Q7LRG0_9BURK</name>
<protein>
    <recommendedName>
        <fullName evidence="3">TonB family protein</fullName>
    </recommendedName>
</protein>
<reference evidence="1 2" key="1">
    <citation type="submission" date="2019-02" db="EMBL/GenBank/DDBJ databases">
        <title>Genomic Encyclopedia of Type Strains, Phase IV (KMG-IV): sequencing the most valuable type-strain genomes for metagenomic binning, comparative biology and taxonomic classification.</title>
        <authorList>
            <person name="Goeker M."/>
        </authorList>
    </citation>
    <scope>NUCLEOTIDE SEQUENCE [LARGE SCALE GENOMIC DNA]</scope>
    <source>
        <strain evidence="1 2">DSM 10617</strain>
    </source>
</reference>
<evidence type="ECO:0000313" key="1">
    <source>
        <dbReference type="EMBL" id="RZS56687.1"/>
    </source>
</evidence>
<evidence type="ECO:0000313" key="2">
    <source>
        <dbReference type="Proteomes" id="UP000293433"/>
    </source>
</evidence>
<dbReference type="Proteomes" id="UP000293433">
    <property type="component" value="Unassembled WGS sequence"/>
</dbReference>
<dbReference type="AlphaFoldDB" id="A0A4Q7LRG0"/>
<proteinExistence type="predicted"/>
<comment type="caution">
    <text evidence="1">The sequence shown here is derived from an EMBL/GenBank/DDBJ whole genome shotgun (WGS) entry which is preliminary data.</text>
</comment>
<accession>A0A4Q7LRG0</accession>
<dbReference type="EMBL" id="SGWV01000008">
    <property type="protein sequence ID" value="RZS56687.1"/>
    <property type="molecule type" value="Genomic_DNA"/>
</dbReference>
<sequence length="83" mass="9373">MVCPGYRRILESTLADEWNRVGITGVVEVLIKVRGSQVVDVQALSGPKEYHRAVQRAVRRFKCSVDGAEERDVRLEVSFREVG</sequence>
<organism evidence="1 2">
    <name type="scientific">Sphaerotilus mobilis</name>
    <dbReference type="NCBI Taxonomy" id="47994"/>
    <lineage>
        <taxon>Bacteria</taxon>
        <taxon>Pseudomonadati</taxon>
        <taxon>Pseudomonadota</taxon>
        <taxon>Betaproteobacteria</taxon>
        <taxon>Burkholderiales</taxon>
        <taxon>Sphaerotilaceae</taxon>
        <taxon>Sphaerotilus</taxon>
    </lineage>
</organism>
<gene>
    <name evidence="1" type="ORF">EV685_1238</name>
</gene>
<keyword evidence="2" id="KW-1185">Reference proteome</keyword>